<dbReference type="OrthoDB" id="3818700at2"/>
<dbReference type="Proteomes" id="UP000094094">
    <property type="component" value="Chromosome"/>
</dbReference>
<dbReference type="KEGG" id="slc:SL103_07245"/>
<reference evidence="1 2" key="1">
    <citation type="submission" date="2016-09" db="EMBL/GenBank/DDBJ databases">
        <title>Complete genome sequencing of Streptomyces lydicus 103 and metabolic pathways analysis of antibiotic biosynthesis.</title>
        <authorList>
            <person name="Jia N."/>
            <person name="Ding M.-Z."/>
            <person name="Gao F."/>
            <person name="Yuan Y.-J."/>
        </authorList>
    </citation>
    <scope>NUCLEOTIDE SEQUENCE [LARGE SCALE GENOMIC DNA]</scope>
    <source>
        <strain evidence="1 2">103</strain>
    </source>
</reference>
<accession>A0A1D7VH23</accession>
<dbReference type="AlphaFoldDB" id="A0A1D7VH23"/>
<sequence length="289" mass="32463">MVPDSHQLDFPPVRNGVDYLVSVVDHLTRSEVGPRDIKYAVLHLQAATEVLLKARLVREHWSLVFDNPGEATERAFRSGDFKSCTINEAVTRLRNIVGVHITDKEQAALKDLGRDRNALQHYGLTHNARALEARAGRVLDFLVHFLDDALLPDFDQDESNTIGADMLQVRNGLDGVHTFITQRRRRLRGELKGSENRTTECDQCHEMALVTDGETVRCHFCGHTWLALTPWIMELYTRDKGYPQLCPECQAQTMVPGVRLASESLPVSFCFACTASIPSPPAEATEETR</sequence>
<gene>
    <name evidence="1" type="ORF">SL103_07245</name>
</gene>
<name>A0A1D7VH23_9ACTN</name>
<dbReference type="EMBL" id="CP017157">
    <property type="protein sequence ID" value="AOP46063.1"/>
    <property type="molecule type" value="Genomic_DNA"/>
</dbReference>
<keyword evidence="2" id="KW-1185">Reference proteome</keyword>
<organism evidence="1 2">
    <name type="scientific">Streptomyces lydicus</name>
    <dbReference type="NCBI Taxonomy" id="47763"/>
    <lineage>
        <taxon>Bacteria</taxon>
        <taxon>Bacillati</taxon>
        <taxon>Actinomycetota</taxon>
        <taxon>Actinomycetes</taxon>
        <taxon>Kitasatosporales</taxon>
        <taxon>Streptomycetaceae</taxon>
        <taxon>Streptomyces</taxon>
    </lineage>
</organism>
<proteinExistence type="predicted"/>
<evidence type="ECO:0000313" key="1">
    <source>
        <dbReference type="EMBL" id="AOP46063.1"/>
    </source>
</evidence>
<evidence type="ECO:0000313" key="2">
    <source>
        <dbReference type="Proteomes" id="UP000094094"/>
    </source>
</evidence>
<protein>
    <submittedName>
        <fullName evidence="1">Uncharacterized protein</fullName>
    </submittedName>
</protein>